<sequence length="64" mass="7140">MSFKCPYPHCSFVSDSGAFFELHIRYCRVVGTLAGSHSQSMCAVQKTHGIDYIRINLIGLSMID</sequence>
<protein>
    <submittedName>
        <fullName evidence="2">Uncharacterized protein</fullName>
    </submittedName>
</protein>
<reference evidence="2" key="1">
    <citation type="submission" date="2022-11" db="UniProtKB">
        <authorList>
            <consortium name="WormBaseParasite"/>
        </authorList>
    </citation>
    <scope>IDENTIFICATION</scope>
</reference>
<dbReference type="Proteomes" id="UP000887565">
    <property type="component" value="Unplaced"/>
</dbReference>
<organism evidence="1 2">
    <name type="scientific">Romanomermis culicivorax</name>
    <name type="common">Nematode worm</name>
    <dbReference type="NCBI Taxonomy" id="13658"/>
    <lineage>
        <taxon>Eukaryota</taxon>
        <taxon>Metazoa</taxon>
        <taxon>Ecdysozoa</taxon>
        <taxon>Nematoda</taxon>
        <taxon>Enoplea</taxon>
        <taxon>Dorylaimia</taxon>
        <taxon>Mermithida</taxon>
        <taxon>Mermithoidea</taxon>
        <taxon>Mermithidae</taxon>
        <taxon>Romanomermis</taxon>
    </lineage>
</organism>
<name>A0A915K927_ROMCU</name>
<dbReference type="WBParaSite" id="nRc.2.0.1.t35243-RA">
    <property type="protein sequence ID" value="nRc.2.0.1.t35243-RA"/>
    <property type="gene ID" value="nRc.2.0.1.g35243"/>
</dbReference>
<keyword evidence="1" id="KW-1185">Reference proteome</keyword>
<evidence type="ECO:0000313" key="1">
    <source>
        <dbReference type="Proteomes" id="UP000887565"/>
    </source>
</evidence>
<evidence type="ECO:0000313" key="2">
    <source>
        <dbReference type="WBParaSite" id="nRc.2.0.1.t35243-RA"/>
    </source>
</evidence>
<proteinExistence type="predicted"/>
<accession>A0A915K927</accession>
<dbReference type="AlphaFoldDB" id="A0A915K927"/>